<dbReference type="Proteomes" id="UP000823862">
    <property type="component" value="Unassembled WGS sequence"/>
</dbReference>
<accession>A0A9D2HVA8</accession>
<name>A0A9D2HVA8_9BACE</name>
<dbReference type="PANTHER" id="PTHR22916:SF51">
    <property type="entry name" value="GLYCOSYLTRANSFERASE EPSH-RELATED"/>
    <property type="match status" value="1"/>
</dbReference>
<proteinExistence type="predicted"/>
<gene>
    <name evidence="4" type="ORF">H9950_07035</name>
</gene>
<evidence type="ECO:0000313" key="4">
    <source>
        <dbReference type="EMBL" id="HJA85929.1"/>
    </source>
</evidence>
<organism evidence="4 5">
    <name type="scientific">Candidatus Bacteroides avicola</name>
    <dbReference type="NCBI Taxonomy" id="2838468"/>
    <lineage>
        <taxon>Bacteria</taxon>
        <taxon>Pseudomonadati</taxon>
        <taxon>Bacteroidota</taxon>
        <taxon>Bacteroidia</taxon>
        <taxon>Bacteroidales</taxon>
        <taxon>Bacteroidaceae</taxon>
        <taxon>Bacteroides</taxon>
    </lineage>
</organism>
<sequence length="312" mass="36540">MNETTPKISVIVPVYKAENYLHRCVDSLLAQTFQDFEILLVDDGSPDRSGEICDEYARKDKRVRVFHTSNQGVVAARAYGTKFSTGEWLTFVDSDDTLPNYCIEKGLQAKAGKDTNIIVGYYHQPPIKKVMVLSAVEYRKESIVGSPRVMLGMCAKFYHRSLLTSDDILMLPRDIIQGEDMLVNIKLSFSNQKDVVFLPLIIYNYNTNNQQSCMHTFKPTIEYIDRFHKLLYQCIPFSERGFYKNELLQAKIVSLRFIIHMTGNISWKRSHYYRTLNTELHSGFNMMWRDRLLLSFPRLYRFIYRLYKTIIR</sequence>
<dbReference type="GO" id="GO:0016758">
    <property type="term" value="F:hexosyltransferase activity"/>
    <property type="evidence" value="ECO:0007669"/>
    <property type="project" value="UniProtKB-ARBA"/>
</dbReference>
<keyword evidence="1" id="KW-0328">Glycosyltransferase</keyword>
<reference evidence="4" key="1">
    <citation type="journal article" date="2021" name="PeerJ">
        <title>Extensive microbial diversity within the chicken gut microbiome revealed by metagenomics and culture.</title>
        <authorList>
            <person name="Gilroy R."/>
            <person name="Ravi A."/>
            <person name="Getino M."/>
            <person name="Pursley I."/>
            <person name="Horton D.L."/>
            <person name="Alikhan N.F."/>
            <person name="Baker D."/>
            <person name="Gharbi K."/>
            <person name="Hall N."/>
            <person name="Watson M."/>
            <person name="Adriaenssens E.M."/>
            <person name="Foster-Nyarko E."/>
            <person name="Jarju S."/>
            <person name="Secka A."/>
            <person name="Antonio M."/>
            <person name="Oren A."/>
            <person name="Chaudhuri R.R."/>
            <person name="La Ragione R."/>
            <person name="Hildebrand F."/>
            <person name="Pallen M.J."/>
        </authorList>
    </citation>
    <scope>NUCLEOTIDE SEQUENCE</scope>
    <source>
        <strain evidence="4">ChiHjej12B11-9795</strain>
    </source>
</reference>
<reference evidence="4" key="2">
    <citation type="submission" date="2021-04" db="EMBL/GenBank/DDBJ databases">
        <authorList>
            <person name="Gilroy R."/>
        </authorList>
    </citation>
    <scope>NUCLEOTIDE SEQUENCE</scope>
    <source>
        <strain evidence="4">ChiHjej12B11-9795</strain>
    </source>
</reference>
<dbReference type="SUPFAM" id="SSF53448">
    <property type="entry name" value="Nucleotide-diphospho-sugar transferases"/>
    <property type="match status" value="1"/>
</dbReference>
<evidence type="ECO:0000313" key="5">
    <source>
        <dbReference type="Proteomes" id="UP000823862"/>
    </source>
</evidence>
<dbReference type="EMBL" id="DWZI01000036">
    <property type="protein sequence ID" value="HJA85929.1"/>
    <property type="molecule type" value="Genomic_DNA"/>
</dbReference>
<protein>
    <submittedName>
        <fullName evidence="4">Glycosyltransferase family 2 protein</fullName>
    </submittedName>
</protein>
<comment type="caution">
    <text evidence="4">The sequence shown here is derived from an EMBL/GenBank/DDBJ whole genome shotgun (WGS) entry which is preliminary data.</text>
</comment>
<feature type="domain" description="Glycosyltransferase 2-like" evidence="3">
    <location>
        <begin position="9"/>
        <end position="120"/>
    </location>
</feature>
<evidence type="ECO:0000256" key="1">
    <source>
        <dbReference type="ARBA" id="ARBA00022676"/>
    </source>
</evidence>
<dbReference type="InterPro" id="IPR001173">
    <property type="entry name" value="Glyco_trans_2-like"/>
</dbReference>
<dbReference type="Gene3D" id="3.90.550.10">
    <property type="entry name" value="Spore Coat Polysaccharide Biosynthesis Protein SpsA, Chain A"/>
    <property type="match status" value="1"/>
</dbReference>
<dbReference type="PANTHER" id="PTHR22916">
    <property type="entry name" value="GLYCOSYLTRANSFERASE"/>
    <property type="match status" value="1"/>
</dbReference>
<dbReference type="AlphaFoldDB" id="A0A9D2HVA8"/>
<keyword evidence="2" id="KW-0808">Transferase</keyword>
<dbReference type="Pfam" id="PF00535">
    <property type="entry name" value="Glycos_transf_2"/>
    <property type="match status" value="1"/>
</dbReference>
<evidence type="ECO:0000259" key="3">
    <source>
        <dbReference type="Pfam" id="PF00535"/>
    </source>
</evidence>
<dbReference type="CDD" id="cd00761">
    <property type="entry name" value="Glyco_tranf_GTA_type"/>
    <property type="match status" value="1"/>
</dbReference>
<evidence type="ECO:0000256" key="2">
    <source>
        <dbReference type="ARBA" id="ARBA00022679"/>
    </source>
</evidence>
<dbReference type="InterPro" id="IPR029044">
    <property type="entry name" value="Nucleotide-diphossugar_trans"/>
</dbReference>